<dbReference type="EMBL" id="CP090978">
    <property type="protein sequence ID" value="UJF36379.1"/>
    <property type="molecule type" value="Genomic_DNA"/>
</dbReference>
<reference evidence="7 8" key="1">
    <citation type="journal article" date="2024" name="Int. J. Syst. Evol. Microbiol.">
        <title>Paenibacillus hexagrammi sp. nov., a novel bacterium isolated from the gut content of Hexagrammos agrammus.</title>
        <authorList>
            <person name="Jung H.K."/>
            <person name="Kim D.G."/>
            <person name="Zin H."/>
            <person name="Park J."/>
            <person name="Jung H."/>
            <person name="Kim Y.O."/>
            <person name="Kong H.J."/>
            <person name="Kim J.W."/>
            <person name="Kim Y.S."/>
        </authorList>
    </citation>
    <scope>NUCLEOTIDE SEQUENCE [LARGE SCALE GENOMIC DNA]</scope>
    <source>
        <strain evidence="7 8">YPD9-1</strain>
    </source>
</reference>
<dbReference type="RefSeq" id="WP_235122929.1">
    <property type="nucleotide sequence ID" value="NZ_CP090978.1"/>
</dbReference>
<sequence length="167" mass="18055">MVSAFMACSICAAMFASVTFADNPVVQTTYTADPAPMVYNGTVYLYTGHDLDIATNSYKMVDWKCYSSTDMVNWTDHGSVLDVTAFKWANQTQDANAAQVIYRNGKFYYYAAVSSTIPGKGGIALGVAVSDSPTGPFKDAIGGPLVTNDMTKYASHSWDDLDPTVIH</sequence>
<dbReference type="Proteomes" id="UP001649230">
    <property type="component" value="Chromosome"/>
</dbReference>
<evidence type="ECO:0000256" key="1">
    <source>
        <dbReference type="ARBA" id="ARBA00009865"/>
    </source>
</evidence>
<keyword evidence="8" id="KW-1185">Reference proteome</keyword>
<dbReference type="PANTHER" id="PTHR43772">
    <property type="entry name" value="ENDO-1,4-BETA-XYLANASE"/>
    <property type="match status" value="1"/>
</dbReference>
<evidence type="ECO:0000313" key="8">
    <source>
        <dbReference type="Proteomes" id="UP001649230"/>
    </source>
</evidence>
<name>A0ABY3SRS6_9BACL</name>
<evidence type="ECO:0000256" key="4">
    <source>
        <dbReference type="ARBA" id="ARBA00023277"/>
    </source>
</evidence>
<evidence type="ECO:0000313" key="7">
    <source>
        <dbReference type="EMBL" id="UJF36379.1"/>
    </source>
</evidence>
<keyword evidence="5" id="KW-0326">Glycosidase</keyword>
<accession>A0ABY3SRS6</accession>
<organism evidence="7 8">
    <name type="scientific">Paenibacillus hexagrammi</name>
    <dbReference type="NCBI Taxonomy" id="2908839"/>
    <lineage>
        <taxon>Bacteria</taxon>
        <taxon>Bacillati</taxon>
        <taxon>Bacillota</taxon>
        <taxon>Bacilli</taxon>
        <taxon>Bacillales</taxon>
        <taxon>Paenibacillaceae</taxon>
        <taxon>Paenibacillus</taxon>
    </lineage>
</organism>
<gene>
    <name evidence="7" type="ORF">L0M14_16255</name>
</gene>
<proteinExistence type="inferred from homology"/>
<protein>
    <submittedName>
        <fullName evidence="7">Family 43 glycosylhydrolase</fullName>
    </submittedName>
</protein>
<evidence type="ECO:0000256" key="2">
    <source>
        <dbReference type="ARBA" id="ARBA00022651"/>
    </source>
</evidence>
<keyword evidence="2" id="KW-0858">Xylan degradation</keyword>
<keyword evidence="2" id="KW-0624">Polysaccharide degradation</keyword>
<evidence type="ECO:0000256" key="5">
    <source>
        <dbReference type="ARBA" id="ARBA00023295"/>
    </source>
</evidence>
<keyword evidence="4" id="KW-0119">Carbohydrate metabolism</keyword>
<evidence type="ECO:0000256" key="3">
    <source>
        <dbReference type="ARBA" id="ARBA00022801"/>
    </source>
</evidence>
<evidence type="ECO:0000256" key="6">
    <source>
        <dbReference type="SAM" id="SignalP"/>
    </source>
</evidence>
<dbReference type="InterPro" id="IPR052176">
    <property type="entry name" value="Glycosyl_Hydrlase_43_Enz"/>
</dbReference>
<dbReference type="PANTHER" id="PTHR43772:SF2">
    <property type="entry name" value="PUTATIVE (AFU_ORTHOLOGUE AFUA_2G04480)-RELATED"/>
    <property type="match status" value="1"/>
</dbReference>
<dbReference type="SUPFAM" id="SSF75005">
    <property type="entry name" value="Arabinanase/levansucrase/invertase"/>
    <property type="match status" value="1"/>
</dbReference>
<feature type="chain" id="PRO_5045817725" evidence="6">
    <location>
        <begin position="22"/>
        <end position="167"/>
    </location>
</feature>
<feature type="signal peptide" evidence="6">
    <location>
        <begin position="1"/>
        <end position="21"/>
    </location>
</feature>
<dbReference type="InterPro" id="IPR023296">
    <property type="entry name" value="Glyco_hydro_beta-prop_sf"/>
</dbReference>
<keyword evidence="3" id="KW-0378">Hydrolase</keyword>
<keyword evidence="6" id="KW-0732">Signal</keyword>
<dbReference type="Gene3D" id="2.115.10.20">
    <property type="entry name" value="Glycosyl hydrolase domain, family 43"/>
    <property type="match status" value="1"/>
</dbReference>
<dbReference type="Pfam" id="PF04616">
    <property type="entry name" value="Glyco_hydro_43"/>
    <property type="match status" value="1"/>
</dbReference>
<dbReference type="InterPro" id="IPR006710">
    <property type="entry name" value="Glyco_hydro_43"/>
</dbReference>
<comment type="similarity">
    <text evidence="1">Belongs to the glycosyl hydrolase 43 family.</text>
</comment>